<reference evidence="5 6" key="1">
    <citation type="submission" date="2022-01" db="EMBL/GenBank/DDBJ databases">
        <authorList>
            <person name="Xiong W."/>
            <person name="Schranz E."/>
        </authorList>
    </citation>
    <scope>NUCLEOTIDE SEQUENCE [LARGE SCALE GENOMIC DNA]</scope>
</reference>
<dbReference type="Gene3D" id="2.60.120.340">
    <property type="entry name" value="Nucleoplasmin core domain"/>
    <property type="match status" value="1"/>
</dbReference>
<dbReference type="GO" id="GO:0008270">
    <property type="term" value="F:zinc ion binding"/>
    <property type="evidence" value="ECO:0007669"/>
    <property type="project" value="UniProtKB-KW"/>
</dbReference>
<dbReference type="Proteomes" id="UP001157418">
    <property type="component" value="Unassembled WGS sequence"/>
</dbReference>
<comment type="similarity">
    <text evidence="1">Belongs to the histone deacetylase HD2 family.</text>
</comment>
<feature type="compositionally biased region" description="Basic and acidic residues" evidence="3">
    <location>
        <begin position="137"/>
        <end position="146"/>
    </location>
</feature>
<organism evidence="5 6">
    <name type="scientific">Lactuca virosa</name>
    <dbReference type="NCBI Taxonomy" id="75947"/>
    <lineage>
        <taxon>Eukaryota</taxon>
        <taxon>Viridiplantae</taxon>
        <taxon>Streptophyta</taxon>
        <taxon>Embryophyta</taxon>
        <taxon>Tracheophyta</taxon>
        <taxon>Spermatophyta</taxon>
        <taxon>Magnoliopsida</taxon>
        <taxon>eudicotyledons</taxon>
        <taxon>Gunneridae</taxon>
        <taxon>Pentapetalae</taxon>
        <taxon>asterids</taxon>
        <taxon>campanulids</taxon>
        <taxon>Asterales</taxon>
        <taxon>Asteraceae</taxon>
        <taxon>Cichorioideae</taxon>
        <taxon>Cichorieae</taxon>
        <taxon>Lactucinae</taxon>
        <taxon>Lactuca</taxon>
    </lineage>
</organism>
<proteinExistence type="inferred from homology"/>
<evidence type="ECO:0000256" key="1">
    <source>
        <dbReference type="ARBA" id="ARBA00006673"/>
    </source>
</evidence>
<name>A0AAU9NWB2_9ASTR</name>
<protein>
    <recommendedName>
        <fullName evidence="4">C2H2-type domain-containing protein</fullName>
    </recommendedName>
</protein>
<dbReference type="PROSITE" id="PS00028">
    <property type="entry name" value="ZINC_FINGER_C2H2_1"/>
    <property type="match status" value="1"/>
</dbReference>
<evidence type="ECO:0000256" key="3">
    <source>
        <dbReference type="SAM" id="MobiDB-lite"/>
    </source>
</evidence>
<dbReference type="PROSITE" id="PS50157">
    <property type="entry name" value="ZINC_FINGER_C2H2_2"/>
    <property type="match status" value="1"/>
</dbReference>
<evidence type="ECO:0000313" key="5">
    <source>
        <dbReference type="EMBL" id="CAH1442086.1"/>
    </source>
</evidence>
<feature type="compositionally biased region" description="Acidic residues" evidence="3">
    <location>
        <begin position="147"/>
        <end position="185"/>
    </location>
</feature>
<keyword evidence="2" id="KW-0862">Zinc</keyword>
<keyword evidence="2" id="KW-0863">Zinc-finger</keyword>
<dbReference type="EMBL" id="CAKMRJ010005412">
    <property type="protein sequence ID" value="CAH1442086.1"/>
    <property type="molecule type" value="Genomic_DNA"/>
</dbReference>
<evidence type="ECO:0000256" key="2">
    <source>
        <dbReference type="PROSITE-ProRule" id="PRU00042"/>
    </source>
</evidence>
<dbReference type="AlphaFoldDB" id="A0AAU9NWB2"/>
<feature type="compositionally biased region" description="Basic and acidic residues" evidence="3">
    <location>
        <begin position="186"/>
        <end position="198"/>
    </location>
</feature>
<gene>
    <name evidence="5" type="ORF">LVIROSA_LOCUS28099</name>
</gene>
<keyword evidence="6" id="KW-1185">Reference proteome</keyword>
<sequence>MEFWGAEIKSGQSFDVVIGEGKVLHLSQACLGEAKKETKESVCMHMTIDGKKLVLGTLIPEKIPQQLFDLVFDKDFQVSHNSKNSKFSSEDDEEEELPLPVANGKQEAKKEAKKEEKKVVVPKKEQKSSAAGKQKVKIVEPEKDVKESDDDDDDSDDSDAMSEDSDDEDDEDSSDDEEDSDEEEETPKKEQSGKKRQNESASKTPTEKKKTKIAATPQKTEGKKGGAVHIATPHPSKQAVAKTPAGGSKSNQKSPATEGAHSCKSCNRNFKTEGALSSHNQAKHSASK</sequence>
<feature type="domain" description="C2H2-type" evidence="4">
    <location>
        <begin position="261"/>
        <end position="288"/>
    </location>
</feature>
<dbReference type="InterPro" id="IPR041232">
    <property type="entry name" value="NPL"/>
</dbReference>
<feature type="region of interest" description="Disordered" evidence="3">
    <location>
        <begin position="81"/>
        <end position="266"/>
    </location>
</feature>
<dbReference type="Pfam" id="PF17800">
    <property type="entry name" value="NPL"/>
    <property type="match status" value="1"/>
</dbReference>
<feature type="compositionally biased region" description="Basic and acidic residues" evidence="3">
    <location>
        <begin position="106"/>
        <end position="127"/>
    </location>
</feature>
<keyword evidence="2" id="KW-0479">Metal-binding</keyword>
<evidence type="ECO:0000313" key="6">
    <source>
        <dbReference type="Proteomes" id="UP001157418"/>
    </source>
</evidence>
<dbReference type="InterPro" id="IPR013087">
    <property type="entry name" value="Znf_C2H2_type"/>
</dbReference>
<accession>A0AAU9NWB2</accession>
<comment type="caution">
    <text evidence="5">The sequence shown here is derived from an EMBL/GenBank/DDBJ whole genome shotgun (WGS) entry which is preliminary data.</text>
</comment>
<evidence type="ECO:0000259" key="4">
    <source>
        <dbReference type="PROSITE" id="PS50157"/>
    </source>
</evidence>